<dbReference type="KEGG" id="csr:Cspa_c21830"/>
<evidence type="ECO:0000259" key="1">
    <source>
        <dbReference type="Pfam" id="PF07866"/>
    </source>
</evidence>
<dbReference type="AlphaFoldDB" id="M1MI00"/>
<dbReference type="EMBL" id="CP004121">
    <property type="protein sequence ID" value="AGF55948.1"/>
    <property type="molecule type" value="Genomic_DNA"/>
</dbReference>
<sequence>MNSREIKIGKKYRHFKGNEYLVLYVAKHSETLEDMVVYQALYGEKGIWVRPLSMFLETKEVDGKIVNRFEVIDN</sequence>
<dbReference type="eggNOG" id="COG4728">
    <property type="taxonomic scope" value="Bacteria"/>
</dbReference>
<gene>
    <name evidence="2" type="ORF">Cspa_c21830</name>
</gene>
<name>M1MI00_9CLOT</name>
<evidence type="ECO:0000313" key="3">
    <source>
        <dbReference type="Proteomes" id="UP000011728"/>
    </source>
</evidence>
<feature type="domain" description="DUF1653" evidence="1">
    <location>
        <begin position="11"/>
        <end position="70"/>
    </location>
</feature>
<proteinExistence type="predicted"/>
<dbReference type="Pfam" id="PF07866">
    <property type="entry name" value="DUF1653"/>
    <property type="match status" value="1"/>
</dbReference>
<dbReference type="PATRIC" id="fig|931276.5.peg.2181"/>
<evidence type="ECO:0000313" key="2">
    <source>
        <dbReference type="EMBL" id="AGF55948.1"/>
    </source>
</evidence>
<dbReference type="OrthoDB" id="371169at2"/>
<dbReference type="RefSeq" id="WP_015392267.1">
    <property type="nucleotide sequence ID" value="NC_020291.1"/>
</dbReference>
<keyword evidence="3" id="KW-1185">Reference proteome</keyword>
<organism evidence="2 3">
    <name type="scientific">Clostridium saccharoperbutylacetonicum N1-4(HMT)</name>
    <dbReference type="NCBI Taxonomy" id="931276"/>
    <lineage>
        <taxon>Bacteria</taxon>
        <taxon>Bacillati</taxon>
        <taxon>Bacillota</taxon>
        <taxon>Clostridia</taxon>
        <taxon>Eubacteriales</taxon>
        <taxon>Clostridiaceae</taxon>
        <taxon>Clostridium</taxon>
    </lineage>
</organism>
<dbReference type="Proteomes" id="UP000011728">
    <property type="component" value="Chromosome"/>
</dbReference>
<dbReference type="InterPro" id="IPR037135">
    <property type="entry name" value="DUF1653-like_dom_sf"/>
</dbReference>
<reference evidence="2 3" key="1">
    <citation type="submission" date="2013-02" db="EMBL/GenBank/DDBJ databases">
        <title>Genome sequence of Clostridium saccharoperbutylacetonicum N1-4(HMT).</title>
        <authorList>
            <person name="Poehlein A."/>
            <person name="Daniel R."/>
        </authorList>
    </citation>
    <scope>NUCLEOTIDE SEQUENCE [LARGE SCALE GENOMIC DNA]</scope>
    <source>
        <strain evidence="3">N1-4(HMT)</strain>
    </source>
</reference>
<dbReference type="STRING" id="36745.CLSAP_20040"/>
<protein>
    <recommendedName>
        <fullName evidence="1">DUF1653 domain-containing protein</fullName>
    </recommendedName>
</protein>
<accession>M1MI00</accession>
<dbReference type="Gene3D" id="2.30.30.320">
    <property type="entry name" value="DUF1653-like domain"/>
    <property type="match status" value="1"/>
</dbReference>
<dbReference type="HOGENOM" id="CLU_097488_4_2_9"/>
<dbReference type="InterPro" id="IPR023387">
    <property type="entry name" value="DUF1653-like_dom"/>
</dbReference>